<keyword evidence="2" id="KW-1185">Reference proteome</keyword>
<dbReference type="Proteomes" id="UP000035100">
    <property type="component" value="Unassembled WGS sequence"/>
</dbReference>
<dbReference type="EMBL" id="AONG01000010">
    <property type="protein sequence ID" value="KIQ69087.1"/>
    <property type="molecule type" value="Genomic_DNA"/>
</dbReference>
<dbReference type="STRING" id="1123501.Wenmar_02155"/>
<protein>
    <recommendedName>
        <fullName evidence="3">YdhG-like domain-containing protein</fullName>
    </recommendedName>
</protein>
<organism evidence="1 2">
    <name type="scientific">Wenxinia marina DSM 24838</name>
    <dbReference type="NCBI Taxonomy" id="1123501"/>
    <lineage>
        <taxon>Bacteria</taxon>
        <taxon>Pseudomonadati</taxon>
        <taxon>Pseudomonadota</taxon>
        <taxon>Alphaproteobacteria</taxon>
        <taxon>Rhodobacterales</taxon>
        <taxon>Roseobacteraceae</taxon>
        <taxon>Wenxinia</taxon>
    </lineage>
</organism>
<dbReference type="SUPFAM" id="SSF159888">
    <property type="entry name" value="YdhG-like"/>
    <property type="match status" value="1"/>
</dbReference>
<dbReference type="RefSeq" id="WP_047772244.1">
    <property type="nucleotide sequence ID" value="NZ_KN848372.1"/>
</dbReference>
<accession>A0A0D0Q9P6</accession>
<evidence type="ECO:0008006" key="3">
    <source>
        <dbReference type="Google" id="ProtNLM"/>
    </source>
</evidence>
<name>A0A0D0Q9P6_9RHOB</name>
<gene>
    <name evidence="1" type="ORF">Wenmar_02155</name>
</gene>
<dbReference type="PATRIC" id="fig|1123501.6.peg.2254"/>
<dbReference type="AlphaFoldDB" id="A0A0D0Q9P6"/>
<comment type="caution">
    <text evidence="1">The sequence shown here is derived from an EMBL/GenBank/DDBJ whole genome shotgun (WGS) entry which is preliminary data.</text>
</comment>
<dbReference type="OrthoDB" id="9811812at2"/>
<evidence type="ECO:0000313" key="1">
    <source>
        <dbReference type="EMBL" id="KIQ69087.1"/>
    </source>
</evidence>
<sequence length="136" mass="14531">MAEGPRLLAGGNPQIPKGDGQAPVDAYIAAMPGWKQEIGRGVEALVTELVPEATRAVRWNSPFWGGEGQGFFLSIHCLTKVVRCTFFAGRSLDPVPAGGTPKAEPARWADVGEGEFDEGAFRVWIAQAARVPGWTP</sequence>
<dbReference type="eggNOG" id="COG5649">
    <property type="taxonomic scope" value="Bacteria"/>
</dbReference>
<reference evidence="1 2" key="1">
    <citation type="submission" date="2013-01" db="EMBL/GenBank/DDBJ databases">
        <authorList>
            <person name="Fiebig A."/>
            <person name="Goeker M."/>
            <person name="Klenk H.-P.P."/>
        </authorList>
    </citation>
    <scope>NUCLEOTIDE SEQUENCE [LARGE SCALE GENOMIC DNA]</scope>
    <source>
        <strain evidence="1 2">DSM 24838</strain>
    </source>
</reference>
<proteinExistence type="predicted"/>
<evidence type="ECO:0000313" key="2">
    <source>
        <dbReference type="Proteomes" id="UP000035100"/>
    </source>
</evidence>